<dbReference type="RefSeq" id="WP_307557109.1">
    <property type="nucleotide sequence ID" value="NZ_JAUSQU010000001.1"/>
</dbReference>
<evidence type="ECO:0000313" key="1">
    <source>
        <dbReference type="EMBL" id="MDP9843120.1"/>
    </source>
</evidence>
<dbReference type="Gene3D" id="1.10.600.10">
    <property type="entry name" value="Farnesyl Diphosphate Synthase"/>
    <property type="match status" value="1"/>
</dbReference>
<evidence type="ECO:0000313" key="2">
    <source>
        <dbReference type="Proteomes" id="UP001225356"/>
    </source>
</evidence>
<dbReference type="Proteomes" id="UP001225356">
    <property type="component" value="Unassembled WGS sequence"/>
</dbReference>
<proteinExistence type="predicted"/>
<dbReference type="EMBL" id="JAUSQU010000001">
    <property type="protein sequence ID" value="MDP9843120.1"/>
    <property type="molecule type" value="Genomic_DNA"/>
</dbReference>
<accession>A0ABT9Q8P7</accession>
<dbReference type="InterPro" id="IPR008949">
    <property type="entry name" value="Isoprenoid_synthase_dom_sf"/>
</dbReference>
<keyword evidence="2" id="KW-1185">Reference proteome</keyword>
<sequence length="90" mass="10024">MPVIDPTRLFDLPELQLIPGDRKASWGSDLDGVVAAFARGTGLLTTETADRYYASQNIGTMCAYVVPGAVSKDRRETYGKLQTWFFIYDD</sequence>
<gene>
    <name evidence="1" type="ORF">J2853_002331</name>
</gene>
<name>A0ABT9Q8P7_9ACTN</name>
<comment type="caution">
    <text evidence="1">The sequence shown here is derived from an EMBL/GenBank/DDBJ whole genome shotgun (WGS) entry which is preliminary data.</text>
</comment>
<reference evidence="1 2" key="1">
    <citation type="submission" date="2023-07" db="EMBL/GenBank/DDBJ databases">
        <title>Sequencing the genomes of 1000 actinobacteria strains.</title>
        <authorList>
            <person name="Klenk H.-P."/>
        </authorList>
    </citation>
    <scope>NUCLEOTIDE SEQUENCE [LARGE SCALE GENOMIC DNA]</scope>
    <source>
        <strain evidence="1 2">DSM 46740</strain>
    </source>
</reference>
<organism evidence="1 2">
    <name type="scientific">Streptosporangium lutulentum</name>
    <dbReference type="NCBI Taxonomy" id="1461250"/>
    <lineage>
        <taxon>Bacteria</taxon>
        <taxon>Bacillati</taxon>
        <taxon>Actinomycetota</taxon>
        <taxon>Actinomycetes</taxon>
        <taxon>Streptosporangiales</taxon>
        <taxon>Streptosporangiaceae</taxon>
        <taxon>Streptosporangium</taxon>
    </lineage>
</organism>
<protein>
    <submittedName>
        <fullName evidence="1">Uncharacterized protein</fullName>
    </submittedName>
</protein>